<dbReference type="Proteomes" id="UP000244090">
    <property type="component" value="Unassembled WGS sequence"/>
</dbReference>
<organism evidence="1 2">
    <name type="scientific">Kordia periserrulae</name>
    <dbReference type="NCBI Taxonomy" id="701523"/>
    <lineage>
        <taxon>Bacteria</taxon>
        <taxon>Pseudomonadati</taxon>
        <taxon>Bacteroidota</taxon>
        <taxon>Flavobacteriia</taxon>
        <taxon>Flavobacteriales</taxon>
        <taxon>Flavobacteriaceae</taxon>
        <taxon>Kordia</taxon>
    </lineage>
</organism>
<comment type="caution">
    <text evidence="1">The sequence shown here is derived from an EMBL/GenBank/DDBJ whole genome shotgun (WGS) entry which is preliminary data.</text>
</comment>
<protein>
    <submittedName>
        <fullName evidence="1">Uncharacterized protein</fullName>
    </submittedName>
</protein>
<evidence type="ECO:0000313" key="2">
    <source>
        <dbReference type="Proteomes" id="UP000244090"/>
    </source>
</evidence>
<evidence type="ECO:0000313" key="1">
    <source>
        <dbReference type="EMBL" id="PTX64053.1"/>
    </source>
</evidence>
<sequence length="56" mass="6758">MPIEIRELVIKTEIKTVHENVHTKRNAYDTSQLKNEVLESCRRMISEAKKREKYNR</sequence>
<dbReference type="OrthoDB" id="680098at2"/>
<dbReference type="RefSeq" id="WP_158269069.1">
    <property type="nucleotide sequence ID" value="NZ_QBKT01000001.1"/>
</dbReference>
<gene>
    <name evidence="1" type="ORF">C8N46_101663</name>
</gene>
<proteinExistence type="predicted"/>
<dbReference type="InterPro" id="IPR045459">
    <property type="entry name" value="DUF5908"/>
</dbReference>
<keyword evidence="2" id="KW-1185">Reference proteome</keyword>
<name>A0A2T6C6Y0_9FLAO</name>
<dbReference type="EMBL" id="QBKT01000001">
    <property type="protein sequence ID" value="PTX64053.1"/>
    <property type="molecule type" value="Genomic_DNA"/>
</dbReference>
<dbReference type="AlphaFoldDB" id="A0A2T6C6Y0"/>
<accession>A0A2T6C6Y0</accession>
<dbReference type="Pfam" id="PF19265">
    <property type="entry name" value="DUF5908"/>
    <property type="match status" value="1"/>
</dbReference>
<reference evidence="1 2" key="1">
    <citation type="submission" date="2018-04" db="EMBL/GenBank/DDBJ databases">
        <title>Genomic Encyclopedia of Archaeal and Bacterial Type Strains, Phase II (KMG-II): from individual species to whole genera.</title>
        <authorList>
            <person name="Goeker M."/>
        </authorList>
    </citation>
    <scope>NUCLEOTIDE SEQUENCE [LARGE SCALE GENOMIC DNA]</scope>
    <source>
        <strain evidence="1 2">DSM 25731</strain>
    </source>
</reference>